<evidence type="ECO:0000313" key="2">
    <source>
        <dbReference type="EMBL" id="MBW0512575.1"/>
    </source>
</evidence>
<evidence type="ECO:0008006" key="4">
    <source>
        <dbReference type="Google" id="ProtNLM"/>
    </source>
</evidence>
<name>A0A9Q3HSI4_9BASI</name>
<feature type="compositionally biased region" description="Polar residues" evidence="1">
    <location>
        <begin position="74"/>
        <end position="92"/>
    </location>
</feature>
<feature type="region of interest" description="Disordered" evidence="1">
    <location>
        <begin position="43"/>
        <end position="119"/>
    </location>
</feature>
<dbReference type="Proteomes" id="UP000765509">
    <property type="component" value="Unassembled WGS sequence"/>
</dbReference>
<dbReference type="AlphaFoldDB" id="A0A9Q3HSI4"/>
<reference evidence="2" key="1">
    <citation type="submission" date="2021-03" db="EMBL/GenBank/DDBJ databases">
        <title>Draft genome sequence of rust myrtle Austropuccinia psidii MF-1, a brazilian biotype.</title>
        <authorList>
            <person name="Quecine M.C."/>
            <person name="Pachon D.M.R."/>
            <person name="Bonatelli M.L."/>
            <person name="Correr F.H."/>
            <person name="Franceschini L.M."/>
            <person name="Leite T.F."/>
            <person name="Margarido G.R.A."/>
            <person name="Almeida C.A."/>
            <person name="Ferrarezi J.A."/>
            <person name="Labate C.A."/>
        </authorList>
    </citation>
    <scope>NUCLEOTIDE SEQUENCE</scope>
    <source>
        <strain evidence="2">MF-1</strain>
    </source>
</reference>
<gene>
    <name evidence="2" type="ORF">O181_052290</name>
</gene>
<protein>
    <recommendedName>
        <fullName evidence="4">Retrotransposon gag domain-containing protein</fullName>
    </recommendedName>
</protein>
<evidence type="ECO:0000256" key="1">
    <source>
        <dbReference type="SAM" id="MobiDB-lite"/>
    </source>
</evidence>
<comment type="caution">
    <text evidence="2">The sequence shown here is derived from an EMBL/GenBank/DDBJ whole genome shotgun (WGS) entry which is preliminary data.</text>
</comment>
<proteinExistence type="predicted"/>
<dbReference type="EMBL" id="AVOT02022877">
    <property type="protein sequence ID" value="MBW0512575.1"/>
    <property type="molecule type" value="Genomic_DNA"/>
</dbReference>
<dbReference type="OrthoDB" id="2506710at2759"/>
<accession>A0A9Q3HSI4</accession>
<evidence type="ECO:0000313" key="3">
    <source>
        <dbReference type="Proteomes" id="UP000765509"/>
    </source>
</evidence>
<sequence length="386" mass="45042">MNSYLQVKKFMGPEKTEELPKGWTLISCKGQVQQIKAWFKSQSMLSEDQKKNLAQGKDNNPVEAPQAFTRRKYASTSAKQAQANPKDQSEGQSKGKGKGKAQVEQALPSELQDSQEREDRHGKYVQYGKNSDGIQKQGRGKVEPIFSKGLDLVKLSTPILDRNVLNLNNDLHHTISSNSEVETSFNFKDIPRLEEWPTFSGEGEYNHLEFMKTTDMFKEDFNIPEEYISARLHSLFTKSAKKWYYKMRQDHAKHSWPWWKEQIVSKWANYSGRFKMENYVEDSILNIKKDRPMSWFLKQKERLTALHPDMSETMVHRRILRKCVGDLDNATRSRYGEIFSTEYYINSMEDIKSQKKIVTNWYQPPIENRISGKTILRPKKPQDRAP</sequence>
<organism evidence="2 3">
    <name type="scientific">Austropuccinia psidii MF-1</name>
    <dbReference type="NCBI Taxonomy" id="1389203"/>
    <lineage>
        <taxon>Eukaryota</taxon>
        <taxon>Fungi</taxon>
        <taxon>Dikarya</taxon>
        <taxon>Basidiomycota</taxon>
        <taxon>Pucciniomycotina</taxon>
        <taxon>Pucciniomycetes</taxon>
        <taxon>Pucciniales</taxon>
        <taxon>Sphaerophragmiaceae</taxon>
        <taxon>Austropuccinia</taxon>
    </lineage>
</organism>
<keyword evidence="3" id="KW-1185">Reference proteome</keyword>